<dbReference type="InterPro" id="IPR036291">
    <property type="entry name" value="NAD(P)-bd_dom_sf"/>
</dbReference>
<dbReference type="InterPro" id="IPR006108">
    <property type="entry name" value="3HC_DH_C"/>
</dbReference>
<proteinExistence type="predicted"/>
<dbReference type="Gene3D" id="1.10.1040.50">
    <property type="match status" value="1"/>
</dbReference>
<organism evidence="4">
    <name type="scientific">marine metagenome</name>
    <dbReference type="NCBI Taxonomy" id="408172"/>
    <lineage>
        <taxon>unclassified sequences</taxon>
        <taxon>metagenomes</taxon>
        <taxon>ecological metagenomes</taxon>
    </lineage>
</organism>
<dbReference type="SUPFAM" id="SSF48179">
    <property type="entry name" value="6-phosphogluconate dehydrogenase C-terminal domain-like"/>
    <property type="match status" value="1"/>
</dbReference>
<feature type="non-terminal residue" evidence="4">
    <location>
        <position position="297"/>
    </location>
</feature>
<dbReference type="GO" id="GO:0070403">
    <property type="term" value="F:NAD+ binding"/>
    <property type="evidence" value="ECO:0007669"/>
    <property type="project" value="InterPro"/>
</dbReference>
<dbReference type="GO" id="GO:0016509">
    <property type="term" value="F:long-chain (3S)-3-hydroxyacyl-CoA dehydrogenase (NAD+) activity"/>
    <property type="evidence" value="ECO:0007669"/>
    <property type="project" value="TreeGrafter"/>
</dbReference>
<dbReference type="InterPro" id="IPR050136">
    <property type="entry name" value="FA_oxidation_alpha_subunit"/>
</dbReference>
<evidence type="ECO:0000259" key="2">
    <source>
        <dbReference type="Pfam" id="PF00725"/>
    </source>
</evidence>
<evidence type="ECO:0000313" key="4">
    <source>
        <dbReference type="EMBL" id="SVD11207.1"/>
    </source>
</evidence>
<dbReference type="InterPro" id="IPR006176">
    <property type="entry name" value="3-OHacyl-CoA_DH_NAD-bd"/>
</dbReference>
<dbReference type="PANTHER" id="PTHR43612:SF3">
    <property type="entry name" value="TRIFUNCTIONAL ENZYME SUBUNIT ALPHA, MITOCHONDRIAL"/>
    <property type="match status" value="1"/>
</dbReference>
<name>A0A382SPR8_9ZZZZ</name>
<feature type="domain" description="3-hydroxyacyl-CoA dehydrogenase NAD binding" evidence="3">
    <location>
        <begin position="21"/>
        <end position="199"/>
    </location>
</feature>
<protein>
    <recommendedName>
        <fullName evidence="5">3-hydroxyacyl-CoA dehydrogenase NAD binding domain-containing protein</fullName>
    </recommendedName>
</protein>
<dbReference type="Gene3D" id="3.40.50.720">
    <property type="entry name" value="NAD(P)-binding Rossmann-like Domain"/>
    <property type="match status" value="1"/>
</dbReference>
<dbReference type="GO" id="GO:0004300">
    <property type="term" value="F:enoyl-CoA hydratase activity"/>
    <property type="evidence" value="ECO:0007669"/>
    <property type="project" value="TreeGrafter"/>
</dbReference>
<reference evidence="4" key="1">
    <citation type="submission" date="2018-05" db="EMBL/GenBank/DDBJ databases">
        <authorList>
            <person name="Lanie J.A."/>
            <person name="Ng W.-L."/>
            <person name="Kazmierczak K.M."/>
            <person name="Andrzejewski T.M."/>
            <person name="Davidsen T.M."/>
            <person name="Wayne K.J."/>
            <person name="Tettelin H."/>
            <person name="Glass J.I."/>
            <person name="Rusch D."/>
            <person name="Podicherti R."/>
            <person name="Tsui H.-C.T."/>
            <person name="Winkler M.E."/>
        </authorList>
    </citation>
    <scope>NUCLEOTIDE SEQUENCE</scope>
</reference>
<dbReference type="PANTHER" id="PTHR43612">
    <property type="entry name" value="TRIFUNCTIONAL ENZYME SUBUNIT ALPHA"/>
    <property type="match status" value="1"/>
</dbReference>
<dbReference type="SUPFAM" id="SSF51735">
    <property type="entry name" value="NAD(P)-binding Rossmann-fold domains"/>
    <property type="match status" value="1"/>
</dbReference>
<dbReference type="InterPro" id="IPR008927">
    <property type="entry name" value="6-PGluconate_DH-like_C_sf"/>
</dbReference>
<dbReference type="PIRSF" id="PIRSF000105">
    <property type="entry name" value="HCDH"/>
    <property type="match status" value="1"/>
</dbReference>
<evidence type="ECO:0000256" key="1">
    <source>
        <dbReference type="ARBA" id="ARBA00023002"/>
    </source>
</evidence>
<dbReference type="GO" id="GO:0006635">
    <property type="term" value="P:fatty acid beta-oxidation"/>
    <property type="evidence" value="ECO:0007669"/>
    <property type="project" value="TreeGrafter"/>
</dbReference>
<evidence type="ECO:0000259" key="3">
    <source>
        <dbReference type="Pfam" id="PF02737"/>
    </source>
</evidence>
<accession>A0A382SPR8</accession>
<dbReference type="EMBL" id="UINC01130255">
    <property type="protein sequence ID" value="SVD11207.1"/>
    <property type="molecule type" value="Genomic_DNA"/>
</dbReference>
<evidence type="ECO:0008006" key="5">
    <source>
        <dbReference type="Google" id="ProtNLM"/>
    </source>
</evidence>
<gene>
    <name evidence="4" type="ORF">METZ01_LOCUS364061</name>
</gene>
<keyword evidence="1" id="KW-0560">Oxidoreductase</keyword>
<dbReference type="FunFam" id="3.40.50.720:FF:000009">
    <property type="entry name" value="Fatty oxidation complex, alpha subunit"/>
    <property type="match status" value="1"/>
</dbReference>
<dbReference type="AlphaFoldDB" id="A0A382SPR8"/>
<feature type="domain" description="3-hydroxyacyl-CoA dehydrogenase C-terminal" evidence="2">
    <location>
        <begin position="202"/>
        <end position="266"/>
    </location>
</feature>
<dbReference type="Pfam" id="PF00725">
    <property type="entry name" value="3HCDH"/>
    <property type="match status" value="1"/>
</dbReference>
<dbReference type="InterPro" id="IPR022694">
    <property type="entry name" value="3-OHacyl-CoA_DH"/>
</dbReference>
<sequence length="297" mass="32216">MNDLNSSSSRPADVGPTITSKVGVLGSGLMGHGITYVTALAGIDVVMTDATQENADKGLARIKSILEDGLKRGLITPEKIDQTLGRITPTYDYRKLDSCDLIIEAVFEDRELKSKVTGQAESFMDPDGVFASNTSTIPITSLAKKSSRPESFIGMHFFSPVHKMKLVEIIKGEKTSPETLAKAFDFVLKIKKSPIVVNDSRGFYTSRVFDRYICEGMALLAEGNNPQTIEAAGKQAGYPVGPLAVIDEINIGLAAHIRDQTWRDLETEGKECPTGPWDLVIDFMTKEAKRTGRAGGG</sequence>
<dbReference type="Pfam" id="PF02737">
    <property type="entry name" value="3HCDH_N"/>
    <property type="match status" value="1"/>
</dbReference>